<dbReference type="Proteomes" id="UP001432027">
    <property type="component" value="Unassembled WGS sequence"/>
</dbReference>
<feature type="non-terminal residue" evidence="1">
    <location>
        <position position="1"/>
    </location>
</feature>
<reference evidence="1" key="1">
    <citation type="submission" date="2023-10" db="EMBL/GenBank/DDBJ databases">
        <title>Genome assembly of Pristionchus species.</title>
        <authorList>
            <person name="Yoshida K."/>
            <person name="Sommer R.J."/>
        </authorList>
    </citation>
    <scope>NUCLEOTIDE SEQUENCE</scope>
    <source>
        <strain evidence="1">RS0144</strain>
    </source>
</reference>
<comment type="caution">
    <text evidence="1">The sequence shown here is derived from an EMBL/GenBank/DDBJ whole genome shotgun (WGS) entry which is preliminary data.</text>
</comment>
<sequence>QVVILMFLITTNNGSDVLERSCSGKYCYEVVEKDSGEDRRVRQFFLTVAGRSRHLISQGTLDDSLQFEKNEVHDETNRAIIGVMFASQPVSKKRFNVLYSTNSPSEIDRYFAQNEQFNVTSLIFDLHALEMSKKWMGISDNGVNYIHDPSGQYLDVLQANGKYFDAYVIDRCDFSGKWRNCPAESVIDWNRLHFFTSLLKPNGVLIIRLTSDHSSAKMAEMALIELFSSCYKYPEEVYRKGDTQLLICTLLPVVSPWEHLRRSIEWKEAALNLPRFHKP</sequence>
<protein>
    <recommendedName>
        <fullName evidence="3">Methyltransferase</fullName>
    </recommendedName>
</protein>
<proteinExistence type="predicted"/>
<accession>A0AAV5UHP3</accession>
<dbReference type="AlphaFoldDB" id="A0AAV5UHP3"/>
<keyword evidence="2" id="KW-1185">Reference proteome</keyword>
<dbReference type="EMBL" id="BTSX01000006">
    <property type="protein sequence ID" value="GMT06581.1"/>
    <property type="molecule type" value="Genomic_DNA"/>
</dbReference>
<dbReference type="SUPFAM" id="SSF53335">
    <property type="entry name" value="S-adenosyl-L-methionine-dependent methyltransferases"/>
    <property type="match status" value="1"/>
</dbReference>
<organism evidence="1 2">
    <name type="scientific">Pristionchus entomophagus</name>
    <dbReference type="NCBI Taxonomy" id="358040"/>
    <lineage>
        <taxon>Eukaryota</taxon>
        <taxon>Metazoa</taxon>
        <taxon>Ecdysozoa</taxon>
        <taxon>Nematoda</taxon>
        <taxon>Chromadorea</taxon>
        <taxon>Rhabditida</taxon>
        <taxon>Rhabditina</taxon>
        <taxon>Diplogasteromorpha</taxon>
        <taxon>Diplogasteroidea</taxon>
        <taxon>Neodiplogasteridae</taxon>
        <taxon>Pristionchus</taxon>
    </lineage>
</organism>
<dbReference type="InterPro" id="IPR029063">
    <property type="entry name" value="SAM-dependent_MTases_sf"/>
</dbReference>
<evidence type="ECO:0008006" key="3">
    <source>
        <dbReference type="Google" id="ProtNLM"/>
    </source>
</evidence>
<gene>
    <name evidence="1" type="ORF">PENTCL1PPCAC_28755</name>
</gene>
<name>A0AAV5UHP3_9BILA</name>
<evidence type="ECO:0000313" key="2">
    <source>
        <dbReference type="Proteomes" id="UP001432027"/>
    </source>
</evidence>
<dbReference type="Gene3D" id="3.40.50.150">
    <property type="entry name" value="Vaccinia Virus protein VP39"/>
    <property type="match status" value="1"/>
</dbReference>
<evidence type="ECO:0000313" key="1">
    <source>
        <dbReference type="EMBL" id="GMT06581.1"/>
    </source>
</evidence>